<accession>A0AAJ0BBW2</accession>
<proteinExistence type="predicted"/>
<dbReference type="AlphaFoldDB" id="A0AAJ0BBW2"/>
<evidence type="ECO:0008006" key="3">
    <source>
        <dbReference type="Google" id="ProtNLM"/>
    </source>
</evidence>
<dbReference type="Gene3D" id="3.40.30.10">
    <property type="entry name" value="Glutaredoxin"/>
    <property type="match status" value="1"/>
</dbReference>
<dbReference type="EMBL" id="MU839836">
    <property type="protein sequence ID" value="KAK1753907.1"/>
    <property type="molecule type" value="Genomic_DNA"/>
</dbReference>
<sequence>MVRKVVTREEWETARKALAEKETAALQALHNLAAERRELPMVKIDKSYQFHGPEGSTLSLADLFGDKDQLIVYHFMFAPENERGCNGCAFVGEHIPDLRHLRSRNTSMVVVSRAPFDKIAAWKEKLGWTFPWYSSYGSDFNYDFGGTVKGGGGEMANLSVFYKRDGEVYQTYSIFPRGVEMLLGTYQLLDLTPLGRQDGPLGPAEFKLNYEYEADE</sequence>
<organism evidence="1 2">
    <name type="scientific">Echria macrotheca</name>
    <dbReference type="NCBI Taxonomy" id="438768"/>
    <lineage>
        <taxon>Eukaryota</taxon>
        <taxon>Fungi</taxon>
        <taxon>Dikarya</taxon>
        <taxon>Ascomycota</taxon>
        <taxon>Pezizomycotina</taxon>
        <taxon>Sordariomycetes</taxon>
        <taxon>Sordariomycetidae</taxon>
        <taxon>Sordariales</taxon>
        <taxon>Schizotheciaceae</taxon>
        <taxon>Echria</taxon>
    </lineage>
</organism>
<keyword evidence="2" id="KW-1185">Reference proteome</keyword>
<dbReference type="SUPFAM" id="SSF52833">
    <property type="entry name" value="Thioredoxin-like"/>
    <property type="match status" value="1"/>
</dbReference>
<evidence type="ECO:0000313" key="2">
    <source>
        <dbReference type="Proteomes" id="UP001239445"/>
    </source>
</evidence>
<gene>
    <name evidence="1" type="ORF">QBC47DRAFT_414831</name>
</gene>
<reference evidence="1" key="1">
    <citation type="submission" date="2023-06" db="EMBL/GenBank/DDBJ databases">
        <title>Genome-scale phylogeny and comparative genomics of the fungal order Sordariales.</title>
        <authorList>
            <consortium name="Lawrence Berkeley National Laboratory"/>
            <person name="Hensen N."/>
            <person name="Bonometti L."/>
            <person name="Westerberg I."/>
            <person name="Brannstrom I.O."/>
            <person name="Guillou S."/>
            <person name="Cros-Aarteil S."/>
            <person name="Calhoun S."/>
            <person name="Haridas S."/>
            <person name="Kuo A."/>
            <person name="Mondo S."/>
            <person name="Pangilinan J."/>
            <person name="Riley R."/>
            <person name="Labutti K."/>
            <person name="Andreopoulos B."/>
            <person name="Lipzen A."/>
            <person name="Chen C."/>
            <person name="Yanf M."/>
            <person name="Daum C."/>
            <person name="Ng V."/>
            <person name="Clum A."/>
            <person name="Steindorff A."/>
            <person name="Ohm R."/>
            <person name="Martin F."/>
            <person name="Silar P."/>
            <person name="Natvig D."/>
            <person name="Lalanne C."/>
            <person name="Gautier V."/>
            <person name="Ament-Velasquez S.L."/>
            <person name="Kruys A."/>
            <person name="Hutchinson M.I."/>
            <person name="Powell A.J."/>
            <person name="Barry K."/>
            <person name="Miller A.N."/>
            <person name="Grigoriev I.V."/>
            <person name="Debuchy R."/>
            <person name="Gladieux P."/>
            <person name="Thoren M.H."/>
            <person name="Johannesson H."/>
        </authorList>
    </citation>
    <scope>NUCLEOTIDE SEQUENCE</scope>
    <source>
        <strain evidence="1">PSN4</strain>
    </source>
</reference>
<dbReference type="Proteomes" id="UP001239445">
    <property type="component" value="Unassembled WGS sequence"/>
</dbReference>
<name>A0AAJ0BBW2_9PEZI</name>
<protein>
    <recommendedName>
        <fullName evidence="3">DUF899-domain-containing protein</fullName>
    </recommendedName>
</protein>
<dbReference type="Pfam" id="PF05988">
    <property type="entry name" value="DUF899"/>
    <property type="match status" value="1"/>
</dbReference>
<dbReference type="InterPro" id="IPR036249">
    <property type="entry name" value="Thioredoxin-like_sf"/>
</dbReference>
<dbReference type="InterPro" id="IPR010296">
    <property type="entry name" value="DUF899_thioredox"/>
</dbReference>
<evidence type="ECO:0000313" key="1">
    <source>
        <dbReference type="EMBL" id="KAK1753907.1"/>
    </source>
</evidence>
<comment type="caution">
    <text evidence="1">The sequence shown here is derived from an EMBL/GenBank/DDBJ whole genome shotgun (WGS) entry which is preliminary data.</text>
</comment>